<gene>
    <name evidence="1" type="ORF">CLV55_10756</name>
</gene>
<reference evidence="1 2" key="1">
    <citation type="submission" date="2018-06" db="EMBL/GenBank/DDBJ databases">
        <title>Genomic Encyclopedia of Archaeal and Bacterial Type Strains, Phase II (KMG-II): from individual species to whole genera.</title>
        <authorList>
            <person name="Goeker M."/>
        </authorList>
    </citation>
    <scope>NUCLEOTIDE SEQUENCE [LARGE SCALE GENOMIC DNA]</scope>
    <source>
        <strain evidence="1 2">DSM 25663</strain>
    </source>
</reference>
<dbReference type="Proteomes" id="UP000248840">
    <property type="component" value="Unassembled WGS sequence"/>
</dbReference>
<dbReference type="AlphaFoldDB" id="A0A328YDA6"/>
<sequence length="273" mass="32298">MGLFDFFKSPEQRKQQEQINQLRKQIFPGGRQQQEQEIQEVRQLLNFKYSKEATEYAYCYAVISYFTSNFTNGNELTDIILRNSECTVSREDATKIAQFAVLKRHYNSTTSLGQTLHQKSDGEKLFMVAFGGIVEIKRAYKDLTNFGKFEVLLFNSLIALQEYQSNYPEKYEAMQEDFFRNLFKQARVYNIPMTNEALANFVNSRFETYIEEIIRFFDPEEEGYMLLKTYTLFYEQPLEPNPEISFDLFEYAAFLPALMQMRTYVIEKTFTTI</sequence>
<dbReference type="RefSeq" id="WP_112113348.1">
    <property type="nucleotide sequence ID" value="NZ_QLSZ01000007.1"/>
</dbReference>
<keyword evidence="2" id="KW-1185">Reference proteome</keyword>
<accession>A0A328YDA6</accession>
<name>A0A328YDA6_9FLAO</name>
<comment type="caution">
    <text evidence="1">The sequence shown here is derived from an EMBL/GenBank/DDBJ whole genome shotgun (WGS) entry which is preliminary data.</text>
</comment>
<organism evidence="1 2">
    <name type="scientific">Flavobacterium aciduliphilum</name>
    <dbReference type="NCBI Taxonomy" id="1101402"/>
    <lineage>
        <taxon>Bacteria</taxon>
        <taxon>Pseudomonadati</taxon>
        <taxon>Bacteroidota</taxon>
        <taxon>Flavobacteriia</taxon>
        <taxon>Flavobacteriales</taxon>
        <taxon>Flavobacteriaceae</taxon>
        <taxon>Flavobacterium</taxon>
    </lineage>
</organism>
<proteinExistence type="predicted"/>
<dbReference type="EMBL" id="QLSZ01000007">
    <property type="protein sequence ID" value="RAR71500.1"/>
    <property type="molecule type" value="Genomic_DNA"/>
</dbReference>
<evidence type="ECO:0000313" key="1">
    <source>
        <dbReference type="EMBL" id="RAR71500.1"/>
    </source>
</evidence>
<protein>
    <submittedName>
        <fullName evidence="1">Uncharacterized protein</fullName>
    </submittedName>
</protein>
<evidence type="ECO:0000313" key="2">
    <source>
        <dbReference type="Proteomes" id="UP000248840"/>
    </source>
</evidence>